<dbReference type="InterPro" id="IPR010730">
    <property type="entry name" value="HET"/>
</dbReference>
<evidence type="ECO:0000313" key="4">
    <source>
        <dbReference type="Proteomes" id="UP001498421"/>
    </source>
</evidence>
<evidence type="ECO:0000313" key="3">
    <source>
        <dbReference type="EMBL" id="KAK7432028.1"/>
    </source>
</evidence>
<name>A0ABR1IEG7_9HYPO</name>
<keyword evidence="4" id="KW-1185">Reference proteome</keyword>
<dbReference type="PANTHER" id="PTHR24148">
    <property type="entry name" value="ANKYRIN REPEAT DOMAIN-CONTAINING PROTEIN 39 HOMOLOG-RELATED"/>
    <property type="match status" value="1"/>
</dbReference>
<dbReference type="Pfam" id="PF06985">
    <property type="entry name" value="HET"/>
    <property type="match status" value="1"/>
</dbReference>
<evidence type="ECO:0000256" key="1">
    <source>
        <dbReference type="SAM" id="MobiDB-lite"/>
    </source>
</evidence>
<accession>A0ABR1IEG7</accession>
<gene>
    <name evidence="3" type="ORF">QQZ08_001318</name>
</gene>
<comment type="caution">
    <text evidence="3">The sequence shown here is derived from an EMBL/GenBank/DDBJ whole genome shotgun (WGS) entry which is preliminary data.</text>
</comment>
<organism evidence="3 4">
    <name type="scientific">Neonectria magnoliae</name>
    <dbReference type="NCBI Taxonomy" id="2732573"/>
    <lineage>
        <taxon>Eukaryota</taxon>
        <taxon>Fungi</taxon>
        <taxon>Dikarya</taxon>
        <taxon>Ascomycota</taxon>
        <taxon>Pezizomycotina</taxon>
        <taxon>Sordariomycetes</taxon>
        <taxon>Hypocreomycetidae</taxon>
        <taxon>Hypocreales</taxon>
        <taxon>Nectriaceae</taxon>
        <taxon>Neonectria</taxon>
    </lineage>
</organism>
<evidence type="ECO:0000259" key="2">
    <source>
        <dbReference type="Pfam" id="PF06985"/>
    </source>
</evidence>
<dbReference type="InterPro" id="IPR052895">
    <property type="entry name" value="HetReg/Transcr_Mod"/>
</dbReference>
<feature type="compositionally biased region" description="Basic residues" evidence="1">
    <location>
        <begin position="341"/>
        <end position="353"/>
    </location>
</feature>
<dbReference type="EMBL" id="JAZAVK010000007">
    <property type="protein sequence ID" value="KAK7432028.1"/>
    <property type="molecule type" value="Genomic_DNA"/>
</dbReference>
<reference evidence="3 4" key="1">
    <citation type="journal article" date="2025" name="Microbiol. Resour. Announc.">
        <title>Draft genome sequences for Neonectria magnoliae and Neonectria punicea, canker pathogens of Liriodendron tulipifera and Acer saccharum in West Virginia.</title>
        <authorList>
            <person name="Petronek H.M."/>
            <person name="Kasson M.T."/>
            <person name="Metheny A.M."/>
            <person name="Stauder C.M."/>
            <person name="Lovett B."/>
            <person name="Lynch S.C."/>
            <person name="Garnas J.R."/>
            <person name="Kasson L.R."/>
            <person name="Stajich J.E."/>
        </authorList>
    </citation>
    <scope>NUCLEOTIDE SEQUENCE [LARGE SCALE GENOMIC DNA]</scope>
    <source>
        <strain evidence="3 4">NRRL 64651</strain>
    </source>
</reference>
<feature type="region of interest" description="Disordered" evidence="1">
    <location>
        <begin position="330"/>
        <end position="355"/>
    </location>
</feature>
<feature type="domain" description="Heterokaryon incompatibility" evidence="2">
    <location>
        <begin position="17"/>
        <end position="152"/>
    </location>
</feature>
<dbReference type="PANTHER" id="PTHR24148:SF64">
    <property type="entry name" value="HETEROKARYON INCOMPATIBILITY DOMAIN-CONTAINING PROTEIN"/>
    <property type="match status" value="1"/>
</dbReference>
<dbReference type="Proteomes" id="UP001498421">
    <property type="component" value="Unassembled WGS sequence"/>
</dbReference>
<proteinExistence type="predicted"/>
<sequence length="378" mass="43599">MVRCRIVNVTKSWRTSYDALSYTWGDETIRETILVDGLRRTVTKNLHSALIHLRDPVWPRVLWVDTLCINQDDSDERDEQVRRLGSIYSTARRVVVWLGEQTQEVQGAFSTIKEAASLIGWNSSPQSVSGNLSPVFNLLRRSWFQRTWIIQEAVLAQNPILVCGSETLEWKLLSKCCNSEEFQELLPDNDPEVTQALSAVDMITHGRHECHTKFTYTGKGKKRKKHEYTPDFKLMSTLYETRGFQCKDERDKVFGVLSMVTNVGPEDEMLRPNYRASVEEVLKTVAQWDLVKNESLELLSYCSRKAWTHPGLPSWVPDFSDMDEACPISSLRRPKTTQSKAQRKPNRGFRSGHHPFFYDEKDRTVLVLSGELGWDSHR</sequence>
<protein>
    <recommendedName>
        <fullName evidence="2">Heterokaryon incompatibility domain-containing protein</fullName>
    </recommendedName>
</protein>